<dbReference type="AlphaFoldDB" id="F0F4U2"/>
<proteinExistence type="predicted"/>
<comment type="caution">
    <text evidence="1">The sequence shown here is derived from an EMBL/GenBank/DDBJ whole genome shotgun (WGS) entry which is preliminary data.</text>
</comment>
<dbReference type="STRING" id="888743.HMPREF9141_0608"/>
<accession>F0F4U2</accession>
<organism evidence="1 2">
    <name type="scientific">Prevotella multiformis DSM 16608</name>
    <dbReference type="NCBI Taxonomy" id="888743"/>
    <lineage>
        <taxon>Bacteria</taxon>
        <taxon>Pseudomonadati</taxon>
        <taxon>Bacteroidota</taxon>
        <taxon>Bacteroidia</taxon>
        <taxon>Bacteroidales</taxon>
        <taxon>Prevotellaceae</taxon>
        <taxon>Prevotella</taxon>
    </lineage>
</organism>
<reference evidence="1 2" key="1">
    <citation type="submission" date="2011-01" db="EMBL/GenBank/DDBJ databases">
        <authorList>
            <person name="Muzny D."/>
            <person name="Qin X."/>
            <person name="Deng J."/>
            <person name="Jiang H."/>
            <person name="Liu Y."/>
            <person name="Qu J."/>
            <person name="Song X.-Z."/>
            <person name="Zhang L."/>
            <person name="Thornton R."/>
            <person name="Coyle M."/>
            <person name="Francisco L."/>
            <person name="Jackson L."/>
            <person name="Javaid M."/>
            <person name="Korchina V."/>
            <person name="Kovar C."/>
            <person name="Mata R."/>
            <person name="Mathew T."/>
            <person name="Ngo R."/>
            <person name="Nguyen L."/>
            <person name="Nguyen N."/>
            <person name="Okwuonu G."/>
            <person name="Ongeri F."/>
            <person name="Pham C."/>
            <person name="Simmons D."/>
            <person name="Wilczek-Boney K."/>
            <person name="Hale W."/>
            <person name="Jakkamsetti A."/>
            <person name="Pham P."/>
            <person name="Ruth R."/>
            <person name="San Lucas F."/>
            <person name="Warren J."/>
            <person name="Zhang J."/>
            <person name="Zhao Z."/>
            <person name="Zhou C."/>
            <person name="Zhu D."/>
            <person name="Lee S."/>
            <person name="Bess C."/>
            <person name="Blankenburg K."/>
            <person name="Forbes L."/>
            <person name="Fu Q."/>
            <person name="Gubbala S."/>
            <person name="Hirani K."/>
            <person name="Jayaseelan J.C."/>
            <person name="Lara F."/>
            <person name="Munidasa M."/>
            <person name="Palculict T."/>
            <person name="Patil S."/>
            <person name="Pu L.-L."/>
            <person name="Saada N."/>
            <person name="Tang L."/>
            <person name="Weissenberger G."/>
            <person name="Zhu Y."/>
            <person name="Hemphill L."/>
            <person name="Shang Y."/>
            <person name="Youmans B."/>
            <person name="Ayvaz T."/>
            <person name="Ross M."/>
            <person name="Santibanez J."/>
            <person name="Aqrawi P."/>
            <person name="Gross S."/>
            <person name="Joshi V."/>
            <person name="Fowler G."/>
            <person name="Nazareth L."/>
            <person name="Reid J."/>
            <person name="Worley K."/>
            <person name="Petrosino J."/>
            <person name="Highlander S."/>
            <person name="Gibbs R."/>
        </authorList>
    </citation>
    <scope>NUCLEOTIDE SEQUENCE [LARGE SCALE GENOMIC DNA]</scope>
    <source>
        <strain evidence="1 2">DSM 16608</strain>
    </source>
</reference>
<sequence>MGDRSDSKIKIIREKLDKGYLYVVSLHADIRKSNGTQGVIFYKLTASSFLFYS</sequence>
<evidence type="ECO:0000313" key="2">
    <source>
        <dbReference type="Proteomes" id="UP000005697"/>
    </source>
</evidence>
<evidence type="ECO:0000313" key="1">
    <source>
        <dbReference type="EMBL" id="EGC20835.1"/>
    </source>
</evidence>
<gene>
    <name evidence="1" type="ORF">HMPREF9141_0608</name>
</gene>
<name>F0F4U2_9BACT</name>
<keyword evidence="2" id="KW-1185">Reference proteome</keyword>
<dbReference type="HOGENOM" id="CLU_3064795_0_0_10"/>
<protein>
    <submittedName>
        <fullName evidence="1">Uncharacterized protein</fullName>
    </submittedName>
</protein>
<dbReference type="EMBL" id="AEWX01000008">
    <property type="protein sequence ID" value="EGC20835.1"/>
    <property type="molecule type" value="Genomic_DNA"/>
</dbReference>
<dbReference type="Proteomes" id="UP000005697">
    <property type="component" value="Unassembled WGS sequence"/>
</dbReference>